<dbReference type="InterPro" id="IPR002401">
    <property type="entry name" value="Cyt_P450_E_grp-I"/>
</dbReference>
<comment type="pathway">
    <text evidence="3">Secondary metabolite biosynthesis.</text>
</comment>
<dbReference type="InterPro" id="IPR036396">
    <property type="entry name" value="Cyt_P450_sf"/>
</dbReference>
<keyword evidence="9 14" id="KW-0560">Oxidoreductase</keyword>
<evidence type="ECO:0000256" key="2">
    <source>
        <dbReference type="ARBA" id="ARBA00004167"/>
    </source>
</evidence>
<dbReference type="InterPro" id="IPR050364">
    <property type="entry name" value="Cytochrome_P450_fung"/>
</dbReference>
<evidence type="ECO:0000256" key="5">
    <source>
        <dbReference type="ARBA" id="ARBA00022617"/>
    </source>
</evidence>
<keyword evidence="12" id="KW-0472">Membrane</keyword>
<evidence type="ECO:0000313" key="16">
    <source>
        <dbReference type="Proteomes" id="UP001556367"/>
    </source>
</evidence>
<evidence type="ECO:0000256" key="4">
    <source>
        <dbReference type="ARBA" id="ARBA00010617"/>
    </source>
</evidence>
<evidence type="ECO:0000256" key="10">
    <source>
        <dbReference type="ARBA" id="ARBA00023004"/>
    </source>
</evidence>
<organism evidence="15 16">
    <name type="scientific">Hohenbuehelia grisea</name>
    <dbReference type="NCBI Taxonomy" id="104357"/>
    <lineage>
        <taxon>Eukaryota</taxon>
        <taxon>Fungi</taxon>
        <taxon>Dikarya</taxon>
        <taxon>Basidiomycota</taxon>
        <taxon>Agaricomycotina</taxon>
        <taxon>Agaricomycetes</taxon>
        <taxon>Agaricomycetidae</taxon>
        <taxon>Agaricales</taxon>
        <taxon>Pleurotineae</taxon>
        <taxon>Pleurotaceae</taxon>
        <taxon>Hohenbuehelia</taxon>
    </lineage>
</organism>
<evidence type="ECO:0000256" key="9">
    <source>
        <dbReference type="ARBA" id="ARBA00023002"/>
    </source>
</evidence>
<dbReference type="Proteomes" id="UP001556367">
    <property type="component" value="Unassembled WGS sequence"/>
</dbReference>
<keyword evidence="13" id="KW-0325">Glycoprotein</keyword>
<protein>
    <recommendedName>
        <fullName evidence="17">Cytochrome P450</fullName>
    </recommendedName>
</protein>
<keyword evidence="10 14" id="KW-0408">Iron</keyword>
<name>A0ABR3JBT8_9AGAR</name>
<dbReference type="PROSITE" id="PS00086">
    <property type="entry name" value="CYTOCHROME_P450"/>
    <property type="match status" value="1"/>
</dbReference>
<evidence type="ECO:0000256" key="14">
    <source>
        <dbReference type="RuleBase" id="RU000461"/>
    </source>
</evidence>
<comment type="subcellular location">
    <subcellularLocation>
        <location evidence="2">Membrane</location>
        <topology evidence="2">Single-pass membrane protein</topology>
    </subcellularLocation>
</comment>
<evidence type="ECO:0008006" key="17">
    <source>
        <dbReference type="Google" id="ProtNLM"/>
    </source>
</evidence>
<accession>A0ABR3JBT8</accession>
<evidence type="ECO:0000313" key="15">
    <source>
        <dbReference type="EMBL" id="KAL0953165.1"/>
    </source>
</evidence>
<evidence type="ECO:0000256" key="8">
    <source>
        <dbReference type="ARBA" id="ARBA00022989"/>
    </source>
</evidence>
<evidence type="ECO:0000256" key="11">
    <source>
        <dbReference type="ARBA" id="ARBA00023033"/>
    </source>
</evidence>
<dbReference type="EMBL" id="JASNQZ010000008">
    <property type="protein sequence ID" value="KAL0953165.1"/>
    <property type="molecule type" value="Genomic_DNA"/>
</dbReference>
<comment type="similarity">
    <text evidence="4 14">Belongs to the cytochrome P450 family.</text>
</comment>
<dbReference type="PANTHER" id="PTHR46300">
    <property type="entry name" value="P450, PUTATIVE (EUROFUNG)-RELATED-RELATED"/>
    <property type="match status" value="1"/>
</dbReference>
<keyword evidence="11 14" id="KW-0503">Monooxygenase</keyword>
<comment type="caution">
    <text evidence="15">The sequence shown here is derived from an EMBL/GenBank/DDBJ whole genome shotgun (WGS) entry which is preliminary data.</text>
</comment>
<keyword evidence="5 14" id="KW-0349">Heme</keyword>
<evidence type="ECO:0000256" key="12">
    <source>
        <dbReference type="ARBA" id="ARBA00023136"/>
    </source>
</evidence>
<evidence type="ECO:0000256" key="13">
    <source>
        <dbReference type="ARBA" id="ARBA00023180"/>
    </source>
</evidence>
<dbReference type="Pfam" id="PF00067">
    <property type="entry name" value="p450"/>
    <property type="match status" value="1"/>
</dbReference>
<dbReference type="PANTHER" id="PTHR46300:SF2">
    <property type="entry name" value="CYTOCHROME P450 MONOOXYGENASE ALNH-RELATED"/>
    <property type="match status" value="1"/>
</dbReference>
<dbReference type="Gene3D" id="1.10.630.10">
    <property type="entry name" value="Cytochrome P450"/>
    <property type="match status" value="1"/>
</dbReference>
<keyword evidence="16" id="KW-1185">Reference proteome</keyword>
<sequence>MPDTTAILVAAIVGVLLLGLSLLLRVGSRAQDLPPGPETTPILGNSMQFPRTFPYLRFSQWAEEYGEIISLKIFNSDIVVLSSPEAIKGVLDKQGIHTGNRAHSIILERGIGAMFAFSDMDTDLWRKGRKAIHPLVTPTSIDRHLPIHQIEGLQLLGDILDNPKDTYYHIRRATASILTSLVYGHRSLGYRGTRIEKFYQMVELMNITSDPNAHPPVDLIPILRYVPARWAPWKTICDRLHAIRRELYGTLLSEVEQGMATGTAPDCLIADLLRDRDSLDMTMDEIDTTGATIMDAGSETSSSYLQNFVLMLANHPNFQRHAQREIDRVIGTDRLPNIEDFDKLPYVQALIQELHRFRPLLPMALPHVATQDVIYKAYRIPKGSTIFMNIWGIYHNPDLFDDPGTFNPERYLASRFGVKADVDTSSFKDDYVFGAGRRACPGKDMANRTIALYTMYLLWAFDFSKDGSDCSDLSLDQYAKPGFELAPLLFTLSIKPRDVHRESLIRRSLQLEGLAS</sequence>
<reference evidence="16" key="1">
    <citation type="submission" date="2024-06" db="EMBL/GenBank/DDBJ databases">
        <title>Multi-omics analyses provide insights into the biosynthesis of the anticancer antibiotic pleurotin in Hohenbuehelia grisea.</title>
        <authorList>
            <person name="Weaver J.A."/>
            <person name="Alberti F."/>
        </authorList>
    </citation>
    <scope>NUCLEOTIDE SEQUENCE [LARGE SCALE GENOMIC DNA]</scope>
    <source>
        <strain evidence="16">T-177</strain>
    </source>
</reference>
<dbReference type="InterPro" id="IPR017972">
    <property type="entry name" value="Cyt_P450_CS"/>
</dbReference>
<dbReference type="CDD" id="cd11065">
    <property type="entry name" value="CYP64-like"/>
    <property type="match status" value="1"/>
</dbReference>
<proteinExistence type="inferred from homology"/>
<keyword evidence="7 14" id="KW-0479">Metal-binding</keyword>
<dbReference type="PRINTS" id="PR00385">
    <property type="entry name" value="P450"/>
</dbReference>
<dbReference type="PRINTS" id="PR00463">
    <property type="entry name" value="EP450I"/>
</dbReference>
<evidence type="ECO:0000256" key="7">
    <source>
        <dbReference type="ARBA" id="ARBA00022723"/>
    </source>
</evidence>
<evidence type="ECO:0000256" key="3">
    <source>
        <dbReference type="ARBA" id="ARBA00005179"/>
    </source>
</evidence>
<keyword evidence="6" id="KW-0812">Transmembrane</keyword>
<evidence type="ECO:0000256" key="1">
    <source>
        <dbReference type="ARBA" id="ARBA00001971"/>
    </source>
</evidence>
<comment type="cofactor">
    <cofactor evidence="1">
        <name>heme</name>
        <dbReference type="ChEBI" id="CHEBI:30413"/>
    </cofactor>
</comment>
<dbReference type="SUPFAM" id="SSF48264">
    <property type="entry name" value="Cytochrome P450"/>
    <property type="match status" value="1"/>
</dbReference>
<gene>
    <name evidence="15" type="ORF">HGRIS_004426</name>
</gene>
<evidence type="ECO:0000256" key="6">
    <source>
        <dbReference type="ARBA" id="ARBA00022692"/>
    </source>
</evidence>
<dbReference type="InterPro" id="IPR001128">
    <property type="entry name" value="Cyt_P450"/>
</dbReference>
<keyword evidence="8" id="KW-1133">Transmembrane helix</keyword>